<sequence>MNRTERYLRQATRGLWGQKRRDAMTELRGAIEDKVYRHRLCGLGEAEAEQAALRDLGNPAAIARDLGQVHTAPTVLRTTLLLGLAAMLGLQAAANTATITSQYLPVRDTAQCRALDPEQRASLLPVELQTYDAFIRAQGGPEVVRQRCASVMHNGNVMLKVADLLAALNTAGIPVKEQSDVTPTTPLMVYADAAGTLPRASFGTTDLGGTRYLDSHMIVPFMTRVTTAPLHLTGLTNPVLHIGTAEVQLGSDTAPVRTTSLLTAAVLDARRSDPSVPLPEEVLTLPEWYPDAATSTLGVPGQDGDLYVVVQNITRVKAHGPVPDTLVVVTRTHGRISFTDQVEAHPKLVTTLAALNTATARHEQAALVYRLDATNLRHLTLAPVPATHLQLLPKGN</sequence>
<name>A0ABV8Y809_9DEIO</name>
<accession>A0ABV8Y809</accession>
<evidence type="ECO:0000313" key="2">
    <source>
        <dbReference type="Proteomes" id="UP001595939"/>
    </source>
</evidence>
<dbReference type="InterPro" id="IPR047928">
    <property type="entry name" value="Perm_prefix_1"/>
</dbReference>
<gene>
    <name evidence="1" type="ORF">ACFO0P_15095</name>
</gene>
<comment type="caution">
    <text evidence="1">The sequence shown here is derived from an EMBL/GenBank/DDBJ whole genome shotgun (WGS) entry which is preliminary data.</text>
</comment>
<dbReference type="EMBL" id="JBHSEG010000008">
    <property type="protein sequence ID" value="MFC4455105.1"/>
    <property type="molecule type" value="Genomic_DNA"/>
</dbReference>
<evidence type="ECO:0000313" key="1">
    <source>
        <dbReference type="EMBL" id="MFC4455105.1"/>
    </source>
</evidence>
<proteinExistence type="predicted"/>
<organism evidence="1 2">
    <name type="scientific">Deinococcus sonorensis</name>
    <dbReference type="NCBI Taxonomy" id="309891"/>
    <lineage>
        <taxon>Bacteria</taxon>
        <taxon>Thermotogati</taxon>
        <taxon>Deinococcota</taxon>
        <taxon>Deinococci</taxon>
        <taxon>Deinococcales</taxon>
        <taxon>Deinococcaceae</taxon>
        <taxon>Deinococcus</taxon>
    </lineage>
</organism>
<protein>
    <submittedName>
        <fullName evidence="1">Permease prefix domain 1-containing protein</fullName>
    </submittedName>
</protein>
<dbReference type="RefSeq" id="WP_380129823.1">
    <property type="nucleotide sequence ID" value="NZ_JBHSEG010000008.1"/>
</dbReference>
<dbReference type="NCBIfam" id="NF038403">
    <property type="entry name" value="perm_prefix_1"/>
    <property type="match status" value="1"/>
</dbReference>
<reference evidence="2" key="1">
    <citation type="journal article" date="2019" name="Int. J. Syst. Evol. Microbiol.">
        <title>The Global Catalogue of Microorganisms (GCM) 10K type strain sequencing project: providing services to taxonomists for standard genome sequencing and annotation.</title>
        <authorList>
            <consortium name="The Broad Institute Genomics Platform"/>
            <consortium name="The Broad Institute Genome Sequencing Center for Infectious Disease"/>
            <person name="Wu L."/>
            <person name="Ma J."/>
        </authorList>
    </citation>
    <scope>NUCLEOTIDE SEQUENCE [LARGE SCALE GENOMIC DNA]</scope>
    <source>
        <strain evidence="2">CCUG 39970</strain>
    </source>
</reference>
<keyword evidence="2" id="KW-1185">Reference proteome</keyword>
<dbReference type="Proteomes" id="UP001595939">
    <property type="component" value="Unassembled WGS sequence"/>
</dbReference>